<name>A0A7I9ZZD2_9BACE</name>
<dbReference type="Proteomes" id="UP000491181">
    <property type="component" value="Unassembled WGS sequence"/>
</dbReference>
<comment type="caution">
    <text evidence="1">The sequence shown here is derived from an EMBL/GenBank/DDBJ whole genome shotgun (WGS) entry which is preliminary data.</text>
</comment>
<dbReference type="AlphaFoldDB" id="A0A7I9ZZD2"/>
<sequence>MVCFDTIYNGTRTKTIDTINTKAKEDFKKERLKVDIRMQGWE</sequence>
<evidence type="ECO:0000313" key="2">
    <source>
        <dbReference type="Proteomes" id="UP000491181"/>
    </source>
</evidence>
<organism evidence="1 2">
    <name type="scientific">Bacteroides acidifaciens</name>
    <dbReference type="NCBI Taxonomy" id="85831"/>
    <lineage>
        <taxon>Bacteria</taxon>
        <taxon>Pseudomonadati</taxon>
        <taxon>Bacteroidota</taxon>
        <taxon>Bacteroidia</taxon>
        <taxon>Bacteroidales</taxon>
        <taxon>Bacteroidaceae</taxon>
        <taxon>Bacteroides</taxon>
    </lineage>
</organism>
<gene>
    <name evidence="1" type="ORF">IMSAGC001_00536</name>
</gene>
<evidence type="ECO:0000313" key="1">
    <source>
        <dbReference type="EMBL" id="GFH85139.1"/>
    </source>
</evidence>
<protein>
    <submittedName>
        <fullName evidence="1">Uncharacterized protein</fullName>
    </submittedName>
</protein>
<dbReference type="RefSeq" id="WP_289197729.1">
    <property type="nucleotide sequence ID" value="NZ_CARTBV010000020.1"/>
</dbReference>
<accession>A0A7I9ZZD2</accession>
<proteinExistence type="predicted"/>
<dbReference type="EMBL" id="BLLS01000006">
    <property type="protein sequence ID" value="GFH85139.1"/>
    <property type="molecule type" value="Genomic_DNA"/>
</dbReference>
<reference evidence="1 2" key="1">
    <citation type="journal article" date="2020" name="Microbiome">
        <title>Single-cell genomics of uncultured bacteria reveals dietary fiber responders in the mouse gut microbiota.</title>
        <authorList>
            <person name="Chijiiwa R."/>
            <person name="Hosokawa M."/>
            <person name="Kogawa M."/>
            <person name="Nishikawa Y."/>
            <person name="Ide K."/>
            <person name="Sakanashi C."/>
            <person name="Takahashi K."/>
            <person name="Takeyama H."/>
        </authorList>
    </citation>
    <scope>NUCLEOTIDE SEQUENCE [LARGE SCALE GENOMIC DNA]</scope>
    <source>
        <strain evidence="1">IMSAGC_001</strain>
    </source>
</reference>